<comment type="caution">
    <text evidence="1">The sequence shown here is derived from an EMBL/GenBank/DDBJ whole genome shotgun (WGS) entry which is preliminary data.</text>
</comment>
<gene>
    <name evidence="1" type="ORF">X474_12040</name>
</gene>
<protein>
    <submittedName>
        <fullName evidence="1">Uncharacterized protein</fullName>
    </submittedName>
</protein>
<accession>A0A0D2HTV6</accession>
<dbReference type="InParanoid" id="A0A0D2HTV6"/>
<proteinExistence type="predicted"/>
<dbReference type="AlphaFoldDB" id="A0A0D2HTV6"/>
<evidence type="ECO:0000313" key="1">
    <source>
        <dbReference type="EMBL" id="KIX13908.1"/>
    </source>
</evidence>
<dbReference type="STRING" id="1429043.X474_12040"/>
<organism evidence="1 2">
    <name type="scientific">Dethiosulfatarculus sandiegensis</name>
    <dbReference type="NCBI Taxonomy" id="1429043"/>
    <lineage>
        <taxon>Bacteria</taxon>
        <taxon>Pseudomonadati</taxon>
        <taxon>Thermodesulfobacteriota</taxon>
        <taxon>Desulfarculia</taxon>
        <taxon>Desulfarculales</taxon>
        <taxon>Desulfarculaceae</taxon>
        <taxon>Dethiosulfatarculus</taxon>
    </lineage>
</organism>
<reference evidence="1 2" key="1">
    <citation type="submission" date="2013-11" db="EMBL/GenBank/DDBJ databases">
        <title>Metagenomic analysis of a methanogenic consortium involved in long chain n-alkane degradation.</title>
        <authorList>
            <person name="Davidova I.A."/>
            <person name="Callaghan A.V."/>
            <person name="Wawrik B."/>
            <person name="Pruitt S."/>
            <person name="Marks C."/>
            <person name="Duncan K.E."/>
            <person name="Suflita J.M."/>
        </authorList>
    </citation>
    <scope>NUCLEOTIDE SEQUENCE [LARGE SCALE GENOMIC DNA]</scope>
    <source>
        <strain evidence="1 2">SPR</strain>
    </source>
</reference>
<sequence length="32" mass="3642">MRPAFAKGKADVLSGREEIKRLYQAACIFVSW</sequence>
<dbReference type="Proteomes" id="UP000032233">
    <property type="component" value="Unassembled WGS sequence"/>
</dbReference>
<name>A0A0D2HTV6_9BACT</name>
<evidence type="ECO:0000313" key="2">
    <source>
        <dbReference type="Proteomes" id="UP000032233"/>
    </source>
</evidence>
<dbReference type="EMBL" id="AZAC01000014">
    <property type="protein sequence ID" value="KIX13908.1"/>
    <property type="molecule type" value="Genomic_DNA"/>
</dbReference>
<keyword evidence="2" id="KW-1185">Reference proteome</keyword>